<proteinExistence type="inferred from homology"/>
<dbReference type="PANTHER" id="PTHR43133">
    <property type="entry name" value="RNA POLYMERASE ECF-TYPE SIGMA FACTO"/>
    <property type="match status" value="1"/>
</dbReference>
<keyword evidence="2" id="KW-0805">Transcription regulation</keyword>
<dbReference type="GO" id="GO:0016987">
    <property type="term" value="F:sigma factor activity"/>
    <property type="evidence" value="ECO:0007669"/>
    <property type="project" value="UniProtKB-KW"/>
</dbReference>
<dbReference type="Gene3D" id="1.10.1740.10">
    <property type="match status" value="1"/>
</dbReference>
<evidence type="ECO:0000256" key="4">
    <source>
        <dbReference type="ARBA" id="ARBA00023125"/>
    </source>
</evidence>
<evidence type="ECO:0000259" key="6">
    <source>
        <dbReference type="Pfam" id="PF04542"/>
    </source>
</evidence>
<dbReference type="InterPro" id="IPR013324">
    <property type="entry name" value="RNA_pol_sigma_r3/r4-like"/>
</dbReference>
<dbReference type="GO" id="GO:0003677">
    <property type="term" value="F:DNA binding"/>
    <property type="evidence" value="ECO:0007669"/>
    <property type="project" value="UniProtKB-KW"/>
</dbReference>
<dbReference type="Pfam" id="PF04542">
    <property type="entry name" value="Sigma70_r2"/>
    <property type="match status" value="1"/>
</dbReference>
<feature type="domain" description="RNA polymerase sigma-70 region 2" evidence="6">
    <location>
        <begin position="28"/>
        <end position="95"/>
    </location>
</feature>
<evidence type="ECO:0000313" key="7">
    <source>
        <dbReference type="EMBL" id="AKU94920.1"/>
    </source>
</evidence>
<keyword evidence="4" id="KW-0238">DNA-binding</keyword>
<sequence length="182" mass="20559">MMMLPRTSQPDFLERFHAGEHAVIEACYREHGASVLAAATRILPTIDAEAVVHDVFYRLLTDTGMRSAFSGGNLGAWLSRVATNAAIDVARRRRRETSLESVPEPRAPAPVLEEISARSIVDRFRDEILPEKYRGVFEARFVKQLPQREAAATLSMQRSTLAYQEERIREMLRKFVLGKDAS</sequence>
<protein>
    <submittedName>
        <fullName evidence="7">RNA polymerase sigma-70 factor, ECF subfamily</fullName>
    </submittedName>
</protein>
<name>A0A0K1PN02_9BACT</name>
<keyword evidence="3" id="KW-0731">Sigma factor</keyword>
<dbReference type="KEGG" id="llu:AKJ09_01584"/>
<dbReference type="SUPFAM" id="SSF88659">
    <property type="entry name" value="Sigma3 and sigma4 domains of RNA polymerase sigma factors"/>
    <property type="match status" value="1"/>
</dbReference>
<dbReference type="GO" id="GO:0006352">
    <property type="term" value="P:DNA-templated transcription initiation"/>
    <property type="evidence" value="ECO:0007669"/>
    <property type="project" value="InterPro"/>
</dbReference>
<dbReference type="InterPro" id="IPR013325">
    <property type="entry name" value="RNA_pol_sigma_r2"/>
</dbReference>
<dbReference type="EMBL" id="CP012333">
    <property type="protein sequence ID" value="AKU94920.1"/>
    <property type="molecule type" value="Genomic_DNA"/>
</dbReference>
<dbReference type="InterPro" id="IPR039425">
    <property type="entry name" value="RNA_pol_sigma-70-like"/>
</dbReference>
<comment type="similarity">
    <text evidence="1">Belongs to the sigma-70 factor family. ECF subfamily.</text>
</comment>
<dbReference type="InterPro" id="IPR014284">
    <property type="entry name" value="RNA_pol_sigma-70_dom"/>
</dbReference>
<dbReference type="InterPro" id="IPR007627">
    <property type="entry name" value="RNA_pol_sigma70_r2"/>
</dbReference>
<dbReference type="AlphaFoldDB" id="A0A0K1PN02"/>
<dbReference type="NCBIfam" id="TIGR02937">
    <property type="entry name" value="sigma70-ECF"/>
    <property type="match status" value="1"/>
</dbReference>
<evidence type="ECO:0000256" key="5">
    <source>
        <dbReference type="ARBA" id="ARBA00023163"/>
    </source>
</evidence>
<keyword evidence="5" id="KW-0804">Transcription</keyword>
<reference evidence="7 8" key="1">
    <citation type="submission" date="2015-08" db="EMBL/GenBank/DDBJ databases">
        <authorList>
            <person name="Babu N.S."/>
            <person name="Beckwith C.J."/>
            <person name="Beseler K.G."/>
            <person name="Brison A."/>
            <person name="Carone J.V."/>
            <person name="Caskin T.P."/>
            <person name="Diamond M."/>
            <person name="Durham M.E."/>
            <person name="Foxe J.M."/>
            <person name="Go M."/>
            <person name="Henderson B.A."/>
            <person name="Jones I.B."/>
            <person name="McGettigan J.A."/>
            <person name="Micheletti S.J."/>
            <person name="Nasrallah M.E."/>
            <person name="Ortiz D."/>
            <person name="Piller C.R."/>
            <person name="Privatt S.R."/>
            <person name="Schneider S.L."/>
            <person name="Sharp S."/>
            <person name="Smith T.C."/>
            <person name="Stanton J.D."/>
            <person name="Ullery H.E."/>
            <person name="Wilson R.J."/>
            <person name="Serrano M.G."/>
            <person name="Buck G."/>
            <person name="Lee V."/>
            <person name="Wang Y."/>
            <person name="Carvalho R."/>
            <person name="Voegtly L."/>
            <person name="Shi R."/>
            <person name="Duckworth R."/>
            <person name="Johnson A."/>
            <person name="Loviza R."/>
            <person name="Walstead R."/>
            <person name="Shah Z."/>
            <person name="Kiflezghi M."/>
            <person name="Wade K."/>
            <person name="Ball S.L."/>
            <person name="Bradley K.W."/>
            <person name="Asai D.J."/>
            <person name="Bowman C.A."/>
            <person name="Russell D.A."/>
            <person name="Pope W.H."/>
            <person name="Jacobs-Sera D."/>
            <person name="Hendrix R.W."/>
            <person name="Hatfull G.F."/>
        </authorList>
    </citation>
    <scope>NUCLEOTIDE SEQUENCE [LARGE SCALE GENOMIC DNA]</scope>
    <source>
        <strain evidence="7 8">DSM 27648</strain>
    </source>
</reference>
<evidence type="ECO:0000256" key="2">
    <source>
        <dbReference type="ARBA" id="ARBA00023015"/>
    </source>
</evidence>
<dbReference type="Proteomes" id="UP000064967">
    <property type="component" value="Chromosome"/>
</dbReference>
<gene>
    <name evidence="7" type="ORF">AKJ09_01584</name>
</gene>
<evidence type="ECO:0000313" key="8">
    <source>
        <dbReference type="Proteomes" id="UP000064967"/>
    </source>
</evidence>
<dbReference type="PANTHER" id="PTHR43133:SF8">
    <property type="entry name" value="RNA POLYMERASE SIGMA FACTOR HI_1459-RELATED"/>
    <property type="match status" value="1"/>
</dbReference>
<keyword evidence="8" id="KW-1185">Reference proteome</keyword>
<dbReference type="STRING" id="1391654.AKJ09_01584"/>
<evidence type="ECO:0000256" key="3">
    <source>
        <dbReference type="ARBA" id="ARBA00023082"/>
    </source>
</evidence>
<evidence type="ECO:0000256" key="1">
    <source>
        <dbReference type="ARBA" id="ARBA00010641"/>
    </source>
</evidence>
<organism evidence="7 8">
    <name type="scientific">Labilithrix luteola</name>
    <dbReference type="NCBI Taxonomy" id="1391654"/>
    <lineage>
        <taxon>Bacteria</taxon>
        <taxon>Pseudomonadati</taxon>
        <taxon>Myxococcota</taxon>
        <taxon>Polyangia</taxon>
        <taxon>Polyangiales</taxon>
        <taxon>Labilitrichaceae</taxon>
        <taxon>Labilithrix</taxon>
    </lineage>
</organism>
<dbReference type="SUPFAM" id="SSF88946">
    <property type="entry name" value="Sigma2 domain of RNA polymerase sigma factors"/>
    <property type="match status" value="1"/>
</dbReference>
<dbReference type="InterPro" id="IPR036388">
    <property type="entry name" value="WH-like_DNA-bd_sf"/>
</dbReference>
<dbReference type="Gene3D" id="1.10.10.10">
    <property type="entry name" value="Winged helix-like DNA-binding domain superfamily/Winged helix DNA-binding domain"/>
    <property type="match status" value="1"/>
</dbReference>
<accession>A0A0K1PN02</accession>